<organism evidence="2">
    <name type="scientific">mine drainage metagenome</name>
    <dbReference type="NCBI Taxonomy" id="410659"/>
    <lineage>
        <taxon>unclassified sequences</taxon>
        <taxon>metagenomes</taxon>
        <taxon>ecological metagenomes</taxon>
    </lineage>
</organism>
<dbReference type="Gene3D" id="1.10.1060.10">
    <property type="entry name" value="Alpha-helical ferredoxin"/>
    <property type="match status" value="1"/>
</dbReference>
<accession>T1C648</accession>
<dbReference type="SUPFAM" id="SSF46548">
    <property type="entry name" value="alpha-helical ferredoxin"/>
    <property type="match status" value="1"/>
</dbReference>
<comment type="caution">
    <text evidence="2">The sequence shown here is derived from an EMBL/GenBank/DDBJ whole genome shotgun (WGS) entry which is preliminary data.</text>
</comment>
<evidence type="ECO:0000259" key="1">
    <source>
        <dbReference type="Pfam" id="PF14691"/>
    </source>
</evidence>
<dbReference type="EMBL" id="AUZY01000755">
    <property type="protein sequence ID" value="EQD77502.1"/>
    <property type="molecule type" value="Genomic_DNA"/>
</dbReference>
<dbReference type="GO" id="GO:0051536">
    <property type="term" value="F:iron-sulfur cluster binding"/>
    <property type="evidence" value="ECO:0007669"/>
    <property type="project" value="InterPro"/>
</dbReference>
<proteinExistence type="predicted"/>
<reference evidence="2" key="1">
    <citation type="submission" date="2013-08" db="EMBL/GenBank/DDBJ databases">
        <authorList>
            <person name="Mendez C."/>
            <person name="Richter M."/>
            <person name="Ferrer M."/>
            <person name="Sanchez J."/>
        </authorList>
    </citation>
    <scope>NUCLEOTIDE SEQUENCE</scope>
</reference>
<sequence length="89" mass="10076">MGPNRYVRTPIPEDPGEERADHFEEILHPYTREEAILEGQRCLECGMPYCVQACPITQDCRGYNILVGQGKFDEAARLTLRDNPLAAIL</sequence>
<feature type="domain" description="Dihydroprymidine dehydrogenase" evidence="1">
    <location>
        <begin position="20"/>
        <end position="88"/>
    </location>
</feature>
<feature type="non-terminal residue" evidence="2">
    <location>
        <position position="89"/>
    </location>
</feature>
<dbReference type="Pfam" id="PF14691">
    <property type="entry name" value="Fer4_20"/>
    <property type="match status" value="1"/>
</dbReference>
<evidence type="ECO:0000313" key="2">
    <source>
        <dbReference type="EMBL" id="EQD77502.1"/>
    </source>
</evidence>
<reference evidence="2" key="2">
    <citation type="journal article" date="2014" name="ISME J.">
        <title>Microbial stratification in low pH oxic and suboxic macroscopic growths along an acid mine drainage.</title>
        <authorList>
            <person name="Mendez-Garcia C."/>
            <person name="Mesa V."/>
            <person name="Sprenger R.R."/>
            <person name="Richter M."/>
            <person name="Diez M.S."/>
            <person name="Solano J."/>
            <person name="Bargiela R."/>
            <person name="Golyshina O.V."/>
            <person name="Manteca A."/>
            <person name="Ramos J.L."/>
            <person name="Gallego J.R."/>
            <person name="Llorente I."/>
            <person name="Martins Dos Santos V.A."/>
            <person name="Jensen O.N."/>
            <person name="Pelaez A.I."/>
            <person name="Sanchez J."/>
            <person name="Ferrer M."/>
        </authorList>
    </citation>
    <scope>NUCLEOTIDE SEQUENCE</scope>
</reference>
<name>T1C648_9ZZZZ</name>
<dbReference type="AlphaFoldDB" id="T1C648"/>
<protein>
    <submittedName>
        <fullName evidence="2">Oxidoreductase</fullName>
    </submittedName>
</protein>
<dbReference type="InterPro" id="IPR009051">
    <property type="entry name" value="Helical_ferredxn"/>
</dbReference>
<dbReference type="InterPro" id="IPR028261">
    <property type="entry name" value="DPD_II"/>
</dbReference>
<gene>
    <name evidence="2" type="ORF">B1B_01031</name>
</gene>